<gene>
    <name evidence="4" type="ORF">FTOL_13708</name>
</gene>
<proteinExistence type="predicted"/>
<evidence type="ECO:0000256" key="3">
    <source>
        <dbReference type="ARBA" id="ARBA00023002"/>
    </source>
</evidence>
<evidence type="ECO:0000313" key="4">
    <source>
        <dbReference type="EMBL" id="SPJ92422.1"/>
    </source>
</evidence>
<dbReference type="Gene3D" id="3.50.50.60">
    <property type="entry name" value="FAD/NAD(P)-binding domain"/>
    <property type="match status" value="1"/>
</dbReference>
<keyword evidence="3" id="KW-0560">Oxidoreductase</keyword>
<sequence length="606" mass="68451">METLDFVVVGAGWAGLAAAKARHQLHPEESMAVIDSASTLGGTWAEHRLYTGLNTNNRLSTYEYPDFPMSTETFGTKLGEYIPGEVVHRYLNMYAQHFGIYDKMRFEHKVETAEHQEDGGWILTVKDTKAGKVVMIKARKLVLATGVTSEPFLPHFEGQEGFGVPLFHGKDLLRHEDTYKTAKSVTVFGGTKLAWDVIYNYATKGIQVDWVIRESGHGPAWMSPSIVTPFKKLLETLPHIRMLSWFSPCSWGAADGYAKIRRFYHGTFIGRAIVDRFWSILASDVHGLVQYDSHPETAKLKPWSSNPMFVATSLSILNYETNFFDLVKNGLVKIHIADIEGLSNQTVHLSNGTKLHTDAMCSVTGWKHVPPIKFLPEGIEQDMGIPHTPSPESFPSKPLLDQIDKEILDQFPRLKNQPVKRGANGKYQPLLDNKGLSSTDAITPSTVLTPYTLYHFIAPPSGRFLKARDTAFVGMVHNFGTTIVAHIQSIWVSAYFDNEISSLPRNPSPEFLARLQHETALHSRFGKWRYPYGYGHIYPDFVFDAVPYMDLLLKDLGLPIYRKKGIIAEIAHPYGPKDYSTLVQEWKMKQMGTDGPWYQWLHSLNY</sequence>
<evidence type="ECO:0000313" key="5">
    <source>
        <dbReference type="Proteomes" id="UP001187734"/>
    </source>
</evidence>
<comment type="caution">
    <text evidence="4">The sequence shown here is derived from an EMBL/GenBank/DDBJ whole genome shotgun (WGS) entry which is preliminary data.</text>
</comment>
<dbReference type="AlphaFoldDB" id="A0AAE8MPI8"/>
<protein>
    <submittedName>
        <fullName evidence="4">Related to dimethylaniline monooxygenase</fullName>
    </submittedName>
</protein>
<evidence type="ECO:0000256" key="2">
    <source>
        <dbReference type="ARBA" id="ARBA00022827"/>
    </source>
</evidence>
<dbReference type="PANTHER" id="PTHR23023">
    <property type="entry name" value="DIMETHYLANILINE MONOOXYGENASE"/>
    <property type="match status" value="1"/>
</dbReference>
<keyword evidence="4" id="KW-0503">Monooxygenase</keyword>
<accession>A0AAE8MPI8</accession>
<dbReference type="SUPFAM" id="SSF51905">
    <property type="entry name" value="FAD/NAD(P)-binding domain"/>
    <property type="match status" value="1"/>
</dbReference>
<dbReference type="Pfam" id="PF13738">
    <property type="entry name" value="Pyr_redox_3"/>
    <property type="match status" value="1"/>
</dbReference>
<keyword evidence="1" id="KW-0285">Flavoprotein</keyword>
<name>A0AAE8MPI8_9HYPO</name>
<reference evidence="4" key="1">
    <citation type="submission" date="2018-03" db="EMBL/GenBank/DDBJ databases">
        <authorList>
            <person name="Guldener U."/>
        </authorList>
    </citation>
    <scope>NUCLEOTIDE SEQUENCE</scope>
</reference>
<evidence type="ECO:0000256" key="1">
    <source>
        <dbReference type="ARBA" id="ARBA00022630"/>
    </source>
</evidence>
<keyword evidence="5" id="KW-1185">Reference proteome</keyword>
<dbReference type="Proteomes" id="UP001187734">
    <property type="component" value="Unassembled WGS sequence"/>
</dbReference>
<dbReference type="EMBL" id="ONZP01000965">
    <property type="protein sequence ID" value="SPJ92422.1"/>
    <property type="molecule type" value="Genomic_DNA"/>
</dbReference>
<organism evidence="4 5">
    <name type="scientific">Fusarium torulosum</name>
    <dbReference type="NCBI Taxonomy" id="33205"/>
    <lineage>
        <taxon>Eukaryota</taxon>
        <taxon>Fungi</taxon>
        <taxon>Dikarya</taxon>
        <taxon>Ascomycota</taxon>
        <taxon>Pezizomycotina</taxon>
        <taxon>Sordariomycetes</taxon>
        <taxon>Hypocreomycetidae</taxon>
        <taxon>Hypocreales</taxon>
        <taxon>Nectriaceae</taxon>
        <taxon>Fusarium</taxon>
    </lineage>
</organism>
<keyword evidence="2" id="KW-0274">FAD</keyword>
<dbReference type="InterPro" id="IPR036188">
    <property type="entry name" value="FAD/NAD-bd_sf"/>
</dbReference>
<dbReference type="GO" id="GO:0004497">
    <property type="term" value="F:monooxygenase activity"/>
    <property type="evidence" value="ECO:0007669"/>
    <property type="project" value="UniProtKB-KW"/>
</dbReference>
<dbReference type="InterPro" id="IPR050346">
    <property type="entry name" value="FMO-like"/>
</dbReference>